<dbReference type="AlphaFoldDB" id="A0AAW0BEZ6"/>
<organism evidence="2 3">
    <name type="scientific">Paramarasmius palmivorus</name>
    <dbReference type="NCBI Taxonomy" id="297713"/>
    <lineage>
        <taxon>Eukaryota</taxon>
        <taxon>Fungi</taxon>
        <taxon>Dikarya</taxon>
        <taxon>Basidiomycota</taxon>
        <taxon>Agaricomycotina</taxon>
        <taxon>Agaricomycetes</taxon>
        <taxon>Agaricomycetidae</taxon>
        <taxon>Agaricales</taxon>
        <taxon>Marasmiineae</taxon>
        <taxon>Marasmiaceae</taxon>
        <taxon>Paramarasmius</taxon>
    </lineage>
</organism>
<comment type="caution">
    <text evidence="2">The sequence shown here is derived from an EMBL/GenBank/DDBJ whole genome shotgun (WGS) entry which is preliminary data.</text>
</comment>
<sequence>MTSPRPAQDSFFDYEPQKTQASRLQSFTSESSGQYSSPENEAPSTPLTEHRKRRRGGRGGVRYKKREMEKELEKIAADLMSLSADDLDSPPPAVRGIEDALGIDIEGGEEIDQLYKALDQVYNALENDELDFNASGMDTIGRGAVLPLVREAVATEIPPGPPTKPKTKRNSKTPKLRLDLNLDVVVELKARVRGEITLSLLKPPYITA</sequence>
<feature type="region of interest" description="Disordered" evidence="1">
    <location>
        <begin position="1"/>
        <end position="68"/>
    </location>
</feature>
<feature type="compositionally biased region" description="Polar residues" evidence="1">
    <location>
        <begin position="17"/>
        <end position="47"/>
    </location>
</feature>
<protein>
    <submittedName>
        <fullName evidence="2">Uncharacterized protein</fullName>
    </submittedName>
</protein>
<proteinExistence type="predicted"/>
<dbReference type="EMBL" id="JAYKXP010000132">
    <property type="protein sequence ID" value="KAK7023686.1"/>
    <property type="molecule type" value="Genomic_DNA"/>
</dbReference>
<evidence type="ECO:0000313" key="3">
    <source>
        <dbReference type="Proteomes" id="UP001383192"/>
    </source>
</evidence>
<reference evidence="2 3" key="1">
    <citation type="submission" date="2024-01" db="EMBL/GenBank/DDBJ databases">
        <title>A draft genome for a cacao thread blight-causing isolate of Paramarasmius palmivorus.</title>
        <authorList>
            <person name="Baruah I.K."/>
            <person name="Bukari Y."/>
            <person name="Amoako-Attah I."/>
            <person name="Meinhardt L.W."/>
            <person name="Bailey B.A."/>
            <person name="Cohen S.P."/>
        </authorList>
    </citation>
    <scope>NUCLEOTIDE SEQUENCE [LARGE SCALE GENOMIC DNA]</scope>
    <source>
        <strain evidence="2 3">GH-12</strain>
    </source>
</reference>
<accession>A0AAW0BEZ6</accession>
<gene>
    <name evidence="2" type="ORF">VNI00_016569</name>
</gene>
<evidence type="ECO:0000313" key="2">
    <source>
        <dbReference type="EMBL" id="KAK7023686.1"/>
    </source>
</evidence>
<dbReference type="Proteomes" id="UP001383192">
    <property type="component" value="Unassembled WGS sequence"/>
</dbReference>
<name>A0AAW0BEZ6_9AGAR</name>
<evidence type="ECO:0000256" key="1">
    <source>
        <dbReference type="SAM" id="MobiDB-lite"/>
    </source>
</evidence>
<keyword evidence="3" id="KW-1185">Reference proteome</keyword>
<feature type="compositionally biased region" description="Basic residues" evidence="1">
    <location>
        <begin position="50"/>
        <end position="65"/>
    </location>
</feature>